<proteinExistence type="predicted"/>
<feature type="compositionally biased region" description="Basic and acidic residues" evidence="1">
    <location>
        <begin position="1"/>
        <end position="11"/>
    </location>
</feature>
<dbReference type="RefSeq" id="WP_003984669.1">
    <property type="nucleotide sequence ID" value="NZ_CP043497.1"/>
</dbReference>
<name>A0ABY3Z3K3_STRRM</name>
<evidence type="ECO:0000256" key="1">
    <source>
        <dbReference type="SAM" id="MobiDB-lite"/>
    </source>
</evidence>
<evidence type="ECO:0000313" key="4">
    <source>
        <dbReference type="Proteomes" id="UP000829494"/>
    </source>
</evidence>
<protein>
    <recommendedName>
        <fullName evidence="2">eCIS core domain-containing protein</fullName>
    </recommendedName>
</protein>
<dbReference type="InterPro" id="IPR025295">
    <property type="entry name" value="eCIS_core_dom"/>
</dbReference>
<feature type="domain" description="eCIS core" evidence="2">
    <location>
        <begin position="70"/>
        <end position="119"/>
    </location>
</feature>
<accession>A0ABY3Z3K3</accession>
<organism evidence="3 4">
    <name type="scientific">Streptomyces rimosus subsp. rimosus</name>
    <dbReference type="NCBI Taxonomy" id="132474"/>
    <lineage>
        <taxon>Bacteria</taxon>
        <taxon>Bacillati</taxon>
        <taxon>Actinomycetota</taxon>
        <taxon>Actinomycetes</taxon>
        <taxon>Kitasatosporales</taxon>
        <taxon>Streptomycetaceae</taxon>
        <taxon>Streptomyces</taxon>
    </lineage>
</organism>
<gene>
    <name evidence="3" type="ORF">SRIMR7_18195</name>
</gene>
<evidence type="ECO:0000313" key="3">
    <source>
        <dbReference type="EMBL" id="UNZ04092.1"/>
    </source>
</evidence>
<sequence length="148" mass="15713">MRSHGHEHESGRGGGPGSSRVSQDPVGLNAHWLRHSQRVASGGVTAEETEDHAQVQPAAVDKAIRSASHPLDAAFRQDMEARGIQRATLDAIQVHSGLEARDAAALVNAKAFTTEHHIVDGGNMTRAPLPAEWRGRCQEVAQGGQGHA</sequence>
<dbReference type="Pfam" id="PF13699">
    <property type="entry name" value="eCIS_core"/>
    <property type="match status" value="1"/>
</dbReference>
<dbReference type="EMBL" id="CP094298">
    <property type="protein sequence ID" value="UNZ04092.1"/>
    <property type="molecule type" value="Genomic_DNA"/>
</dbReference>
<keyword evidence="4" id="KW-1185">Reference proteome</keyword>
<reference evidence="3 4" key="1">
    <citation type="submission" date="2022-03" db="EMBL/GenBank/DDBJ databases">
        <title>Complete genome of Streptomyces rimosus ssp. rimosus R7 (=ATCC 10970).</title>
        <authorList>
            <person name="Beganovic S."/>
            <person name="Ruckert C."/>
            <person name="Busche T."/>
            <person name="Kalinowski J."/>
            <person name="Wittmann C."/>
        </authorList>
    </citation>
    <scope>NUCLEOTIDE SEQUENCE [LARGE SCALE GENOMIC DNA]</scope>
    <source>
        <strain evidence="3 4">R7</strain>
    </source>
</reference>
<evidence type="ECO:0000259" key="2">
    <source>
        <dbReference type="Pfam" id="PF13699"/>
    </source>
</evidence>
<dbReference type="Proteomes" id="UP000829494">
    <property type="component" value="Chromosome"/>
</dbReference>
<dbReference type="GeneID" id="66856803"/>
<feature type="region of interest" description="Disordered" evidence="1">
    <location>
        <begin position="1"/>
        <end position="57"/>
    </location>
</feature>